<evidence type="ECO:0000313" key="4">
    <source>
        <dbReference type="Proteomes" id="UP000540989"/>
    </source>
</evidence>
<dbReference type="Proteomes" id="UP000540989">
    <property type="component" value="Unassembled WGS sequence"/>
</dbReference>
<evidence type="ECO:0000259" key="2">
    <source>
        <dbReference type="Pfam" id="PF03544"/>
    </source>
</evidence>
<proteinExistence type="predicted"/>
<feature type="signal peptide" evidence="1">
    <location>
        <begin position="1"/>
        <end position="22"/>
    </location>
</feature>
<protein>
    <recommendedName>
        <fullName evidence="2">TonB C-terminal domain-containing protein</fullName>
    </recommendedName>
</protein>
<feature type="chain" id="PRO_5030902630" description="TonB C-terminal domain-containing protein" evidence="1">
    <location>
        <begin position="23"/>
        <end position="341"/>
    </location>
</feature>
<dbReference type="PROSITE" id="PS51257">
    <property type="entry name" value="PROKAR_LIPOPROTEIN"/>
    <property type="match status" value="1"/>
</dbReference>
<dbReference type="EMBL" id="JACHIP010000002">
    <property type="protein sequence ID" value="MBB5056652.1"/>
    <property type="molecule type" value="Genomic_DNA"/>
</dbReference>
<name>A0A7W7ZBD4_9BACT</name>
<dbReference type="Gene3D" id="3.30.1150.10">
    <property type="match status" value="1"/>
</dbReference>
<keyword evidence="1" id="KW-0732">Signal</keyword>
<accession>A0A7W7ZBD4</accession>
<dbReference type="SUPFAM" id="SSF74653">
    <property type="entry name" value="TolA/TonB C-terminal domain"/>
    <property type="match status" value="1"/>
</dbReference>
<reference evidence="3 4" key="1">
    <citation type="submission" date="2020-08" db="EMBL/GenBank/DDBJ databases">
        <title>Genomic Encyclopedia of Type Strains, Phase IV (KMG-V): Genome sequencing to study the core and pangenomes of soil and plant-associated prokaryotes.</title>
        <authorList>
            <person name="Whitman W."/>
        </authorList>
    </citation>
    <scope>NUCLEOTIDE SEQUENCE [LARGE SCALE GENOMIC DNA]</scope>
    <source>
        <strain evidence="3 4">M8UP14</strain>
    </source>
</reference>
<gene>
    <name evidence="3" type="ORF">HDF16_001337</name>
</gene>
<comment type="caution">
    <text evidence="3">The sequence shown here is derived from an EMBL/GenBank/DDBJ whole genome shotgun (WGS) entry which is preliminary data.</text>
</comment>
<organism evidence="3 4">
    <name type="scientific">Granulicella aggregans</name>
    <dbReference type="NCBI Taxonomy" id="474949"/>
    <lineage>
        <taxon>Bacteria</taxon>
        <taxon>Pseudomonadati</taxon>
        <taxon>Acidobacteriota</taxon>
        <taxon>Terriglobia</taxon>
        <taxon>Terriglobales</taxon>
        <taxon>Acidobacteriaceae</taxon>
        <taxon>Granulicella</taxon>
    </lineage>
</organism>
<dbReference type="RefSeq" id="WP_184214735.1">
    <property type="nucleotide sequence ID" value="NZ_JACHIP010000002.1"/>
</dbReference>
<dbReference type="AlphaFoldDB" id="A0A7W7ZBD4"/>
<feature type="domain" description="TonB C-terminal" evidence="2">
    <location>
        <begin position="264"/>
        <end position="337"/>
    </location>
</feature>
<dbReference type="GO" id="GO:0055085">
    <property type="term" value="P:transmembrane transport"/>
    <property type="evidence" value="ECO:0007669"/>
    <property type="project" value="InterPro"/>
</dbReference>
<evidence type="ECO:0000313" key="3">
    <source>
        <dbReference type="EMBL" id="MBB5056652.1"/>
    </source>
</evidence>
<keyword evidence="4" id="KW-1185">Reference proteome</keyword>
<evidence type="ECO:0000256" key="1">
    <source>
        <dbReference type="SAM" id="SignalP"/>
    </source>
</evidence>
<sequence length="341" mass="37278">MTSLLKHFPLVAILGASCTASAADPAELAKRLHHAAEMSSLDDPALKPWHLKVTFQLLEKKGPTTEEGTIEEWWSGESDKRIYTSPSYNATEIRRDNEVYRTKDQSPTPYLLGLLRDEVVHPVADDAEVNDAVPELHVEGFGKVKLDCIMLNRQVRNLAYPPLGMFPTYCLSQDTDRLRGSLRNGSENVARNAIGMFQGRAVAVDLSVSEQTGLVAKGHIATLAASPQDEHFFDLDNTMGPKSTDPVKVELKVIAKSKISGEVPVFPIEDKNSRTSGAVHIHVLIGTDGHIHQLSLIDAPSPTLAASALDSVRTWVYKPYLVNGLPCSVDTIVTVNYAFGD</sequence>
<dbReference type="Pfam" id="PF03544">
    <property type="entry name" value="TonB_C"/>
    <property type="match status" value="1"/>
</dbReference>
<dbReference type="InterPro" id="IPR037682">
    <property type="entry name" value="TonB_C"/>
</dbReference>